<dbReference type="EMBL" id="CAKMTQ010000021">
    <property type="protein sequence ID" value="CAH1530347.1"/>
    <property type="molecule type" value="Genomic_DNA"/>
</dbReference>
<reference evidence="1" key="1">
    <citation type="submission" date="2022-01" db="EMBL/GenBank/DDBJ databases">
        <authorList>
            <person name="Lagorce A."/>
        </authorList>
    </citation>
    <scope>NUCLEOTIDE SEQUENCE</scope>
    <source>
        <strain evidence="1">Th15_F1_D04</strain>
    </source>
</reference>
<gene>
    <name evidence="1" type="ORF">THF1D04_280027</name>
</gene>
<protein>
    <submittedName>
        <fullName evidence="1">Uncharacterized protein</fullName>
    </submittedName>
</protein>
<comment type="caution">
    <text evidence="1">The sequence shown here is derived from an EMBL/GenBank/DDBJ whole genome shotgun (WGS) entry which is preliminary data.</text>
</comment>
<evidence type="ECO:0000313" key="1">
    <source>
        <dbReference type="EMBL" id="CAH1530347.1"/>
    </source>
</evidence>
<proteinExistence type="predicted"/>
<name>A0AAU9Q5U5_9VIBR</name>
<dbReference type="Proteomes" id="UP001295420">
    <property type="component" value="Unassembled WGS sequence"/>
</dbReference>
<organism evidence="1 2">
    <name type="scientific">Vibrio owensii</name>
    <dbReference type="NCBI Taxonomy" id="696485"/>
    <lineage>
        <taxon>Bacteria</taxon>
        <taxon>Pseudomonadati</taxon>
        <taxon>Pseudomonadota</taxon>
        <taxon>Gammaproteobacteria</taxon>
        <taxon>Vibrionales</taxon>
        <taxon>Vibrionaceae</taxon>
        <taxon>Vibrio</taxon>
    </lineage>
</organism>
<sequence>MPAMENLNSSHLLDIAKEYIYHYHPAVVWHAFGSSMNLKIKI</sequence>
<dbReference type="AlphaFoldDB" id="A0AAU9Q5U5"/>
<evidence type="ECO:0000313" key="2">
    <source>
        <dbReference type="Proteomes" id="UP001295420"/>
    </source>
</evidence>
<accession>A0AAU9Q5U5</accession>